<sequence length="67" mass="7723">MINIVKNLLSLYRKTNIFSGQCRYYPSCSHYAEEAIDKYGLIKGFFLALKRLIRCNQLFSGGFDPVP</sequence>
<dbReference type="NCBIfam" id="TIGR00278">
    <property type="entry name" value="membrane protein insertion efficiency factor YidD"/>
    <property type="match status" value="1"/>
</dbReference>
<evidence type="ECO:0000313" key="3">
    <source>
        <dbReference type="Proteomes" id="UP000177309"/>
    </source>
</evidence>
<protein>
    <recommendedName>
        <fullName evidence="1">Putative membrane protein insertion efficiency factor</fullName>
    </recommendedName>
</protein>
<dbReference type="Proteomes" id="UP000177309">
    <property type="component" value="Unassembled WGS sequence"/>
</dbReference>
<dbReference type="HAMAP" id="MF_00386">
    <property type="entry name" value="UPF0161_YidD"/>
    <property type="match status" value="1"/>
</dbReference>
<comment type="similarity">
    <text evidence="1">Belongs to the UPF0161 family.</text>
</comment>
<keyword evidence="1" id="KW-1003">Cell membrane</keyword>
<dbReference type="SMART" id="SM01234">
    <property type="entry name" value="Haemolytic"/>
    <property type="match status" value="1"/>
</dbReference>
<dbReference type="InterPro" id="IPR002696">
    <property type="entry name" value="Membr_insert_effic_factor_YidD"/>
</dbReference>
<comment type="function">
    <text evidence="1">Could be involved in insertion of integral membrane proteins into the membrane.</text>
</comment>
<comment type="caution">
    <text evidence="2">The sequence shown here is derived from an EMBL/GenBank/DDBJ whole genome shotgun (WGS) entry which is preliminary data.</text>
</comment>
<dbReference type="GO" id="GO:0005886">
    <property type="term" value="C:plasma membrane"/>
    <property type="evidence" value="ECO:0007669"/>
    <property type="project" value="UniProtKB-SubCell"/>
</dbReference>
<organism evidence="2 3">
    <name type="scientific">candidate division WOR-1 bacterium RIFOXYC2_FULL_41_25</name>
    <dbReference type="NCBI Taxonomy" id="1802586"/>
    <lineage>
        <taxon>Bacteria</taxon>
        <taxon>Bacillati</taxon>
        <taxon>Saganbacteria</taxon>
    </lineage>
</organism>
<proteinExistence type="inferred from homology"/>
<keyword evidence="1" id="KW-0472">Membrane</keyword>
<dbReference type="AlphaFoldDB" id="A0A1F4TJD0"/>
<dbReference type="EMBL" id="MEUI01000045">
    <property type="protein sequence ID" value="OGC32794.1"/>
    <property type="molecule type" value="Genomic_DNA"/>
</dbReference>
<gene>
    <name evidence="2" type="ORF">A2462_07135</name>
</gene>
<evidence type="ECO:0000313" key="2">
    <source>
        <dbReference type="EMBL" id="OGC32794.1"/>
    </source>
</evidence>
<accession>A0A1F4TJD0</accession>
<comment type="subcellular location">
    <subcellularLocation>
        <location evidence="1">Cell membrane</location>
        <topology evidence="1">Peripheral membrane protein</topology>
        <orientation evidence="1">Cytoplasmic side</orientation>
    </subcellularLocation>
</comment>
<dbReference type="PANTHER" id="PTHR33383:SF1">
    <property type="entry name" value="MEMBRANE PROTEIN INSERTION EFFICIENCY FACTOR-RELATED"/>
    <property type="match status" value="1"/>
</dbReference>
<name>A0A1F4TJD0_UNCSA</name>
<reference evidence="2 3" key="1">
    <citation type="journal article" date="2016" name="Nat. Commun.">
        <title>Thousands of microbial genomes shed light on interconnected biogeochemical processes in an aquifer system.</title>
        <authorList>
            <person name="Anantharaman K."/>
            <person name="Brown C.T."/>
            <person name="Hug L.A."/>
            <person name="Sharon I."/>
            <person name="Castelle C.J."/>
            <person name="Probst A.J."/>
            <person name="Thomas B.C."/>
            <person name="Singh A."/>
            <person name="Wilkins M.J."/>
            <person name="Karaoz U."/>
            <person name="Brodie E.L."/>
            <person name="Williams K.H."/>
            <person name="Hubbard S.S."/>
            <person name="Banfield J.F."/>
        </authorList>
    </citation>
    <scope>NUCLEOTIDE SEQUENCE [LARGE SCALE GENOMIC DNA]</scope>
</reference>
<dbReference type="PANTHER" id="PTHR33383">
    <property type="entry name" value="MEMBRANE PROTEIN INSERTION EFFICIENCY FACTOR-RELATED"/>
    <property type="match status" value="1"/>
</dbReference>
<dbReference type="Pfam" id="PF01809">
    <property type="entry name" value="YidD"/>
    <property type="match status" value="1"/>
</dbReference>
<evidence type="ECO:0000256" key="1">
    <source>
        <dbReference type="HAMAP-Rule" id="MF_00386"/>
    </source>
</evidence>